<feature type="compositionally biased region" description="Polar residues" evidence="3">
    <location>
        <begin position="1957"/>
        <end position="1971"/>
    </location>
</feature>
<dbReference type="PANTHER" id="PTHR24198:SF165">
    <property type="entry name" value="ANKYRIN REPEAT-CONTAINING PROTEIN-RELATED"/>
    <property type="match status" value="1"/>
</dbReference>
<feature type="region of interest" description="Disordered" evidence="3">
    <location>
        <begin position="2076"/>
        <end position="2095"/>
    </location>
</feature>
<dbReference type="Proteomes" id="UP001470230">
    <property type="component" value="Unassembled WGS sequence"/>
</dbReference>
<name>A0ABR2L3D8_9EUKA</name>
<dbReference type="SMART" id="SM00248">
    <property type="entry name" value="ANK"/>
    <property type="match status" value="15"/>
</dbReference>
<reference evidence="4 5" key="1">
    <citation type="submission" date="2024-04" db="EMBL/GenBank/DDBJ databases">
        <title>Tritrichomonas musculus Genome.</title>
        <authorList>
            <person name="Alves-Ferreira E."/>
            <person name="Grigg M."/>
            <person name="Lorenzi H."/>
            <person name="Galac M."/>
        </authorList>
    </citation>
    <scope>NUCLEOTIDE SEQUENCE [LARGE SCALE GENOMIC DNA]</scope>
    <source>
        <strain evidence="4 5">EAF2021</strain>
    </source>
</reference>
<feature type="compositionally biased region" description="Polar residues" evidence="3">
    <location>
        <begin position="1768"/>
        <end position="1785"/>
    </location>
</feature>
<evidence type="ECO:0000313" key="4">
    <source>
        <dbReference type="EMBL" id="KAK8897558.1"/>
    </source>
</evidence>
<keyword evidence="2" id="KW-0040">ANK repeat</keyword>
<feature type="compositionally biased region" description="Polar residues" evidence="3">
    <location>
        <begin position="1718"/>
        <end position="1728"/>
    </location>
</feature>
<evidence type="ECO:0000256" key="1">
    <source>
        <dbReference type="ARBA" id="ARBA00022737"/>
    </source>
</evidence>
<feature type="region of interest" description="Disordered" evidence="3">
    <location>
        <begin position="1601"/>
        <end position="1653"/>
    </location>
</feature>
<dbReference type="Pfam" id="PF12796">
    <property type="entry name" value="Ank_2"/>
    <property type="match status" value="3"/>
</dbReference>
<feature type="compositionally biased region" description="Basic residues" evidence="3">
    <location>
        <begin position="2079"/>
        <end position="2091"/>
    </location>
</feature>
<accession>A0ABR2L3D8</accession>
<organism evidence="4 5">
    <name type="scientific">Tritrichomonas musculus</name>
    <dbReference type="NCBI Taxonomy" id="1915356"/>
    <lineage>
        <taxon>Eukaryota</taxon>
        <taxon>Metamonada</taxon>
        <taxon>Parabasalia</taxon>
        <taxon>Tritrichomonadida</taxon>
        <taxon>Tritrichomonadidae</taxon>
        <taxon>Tritrichomonas</taxon>
    </lineage>
</organism>
<sequence>MSINHILFIRQSEKKENKHKFFSKPESSNDSNTKKTKSQSLFLFSYDFNIFDFLPRLFTITTNTGSSSFNTYFLQDTSSVIADFLKENPNNLQYHLDINDEENTLGKFEQLYQGEFVAFDEDQLLVSQKITKLLNITRCPNFMKPESLKEACISDSSYNLNTSKIDLGVQMSQSKLIKYLQTGAPKTFTIKTNKKEYKCNVFGVYASNVIRHLLEEDPTIDNYVYNYDDEFNEFQSICKLFNFEEVDLTKNNMDSIKEIAEDLQITLILKDVDNFINTSEKVSQKIDEQQTIIDSIDELFELLYSIKEDSVVKVSNTIIESKWSQTEDKVKELIAFILQVIKADFLLHQPIFELLMQLDQGADDSNKLNILMPFFVKQIMKKIDMHVQLSDTKSDFNLSPNSRFKSSFSLDNQDLKKHNKVTYYAFVYKLYQKGIIKKDELYEKFRSLLSNDIYLKMWFLPEIMEINPNFASSVNLKEMKDDKFFNVTSKEKDQVDTFINSYLPDRIEEYKKMRDRGEPEDELTRALRNDDVDTVQRIVTKSDIDFTKCYVPYNIFENYLDNGNTRYINYAAAYGSIRCFKYLLMNHDFIDDKTFAHAVIGGNIEIIKIASQNDNRFESRIQLSSFSSFHSFNSKIDQIIPSIAKHRNELFDWIFEQKFTDKDPDHSLSTLIDCSVSNGNAHSLIEIIDKGFNLSDKNHLIKKSIQKSAKKGYCLLTNLLLNLTNHKFKFSSFCGNNESYISVIYFENISILNLFFNSMNQNDFENCLNLAIEGKCTDITKYLFETLVDDKFKLTSNLAFSALQKSLNYKSTDTFQYIIDQINLINPKIFINYDKFPTFLMDVCNSKNIEFVRIITELIIDNNITTDFTNAFQKAIKNNEMKICEYLIEKNVPINFDKLSDDISSLATISANIFSSIITRLSPEGKEKMSGLLEQAIEKKNESLVKFLLKENIVSDNALFLAVSDNNLNIVNIILDHNSKPSFVNQVSKNGTALYFAVSRSNLDIVKRLLSVPGIDPNLYECAGKTPLVEAIVNFDIDISNAILNFYQKDDHNIKWQIERALCLIDFNSKKNAKKDDIIELIYQFDFIDPNMLLADSTYLIYACSKNKIDLVEKLIKSDIINVNMYEMKKGDTPLIISIKNNYLEIVKLLINHPKININQKNYSNYSPLVVAVMEKNEKIIDLLLESEKFDPDESSLNYAFYKSKGDISKKLINLKSLDVNCKFDDIIELKSLPDNIVNNHGPKKSFTFKPVVKPKMSSKTCILMNAVENNDIDKVDLIIHHPSFDKNKSKFQASIIKSIEKDEIDIFRKLLKIVDDDVNLVDHEGNSLLYFSIYYSKTDIFKEILSNPNFDSKKSGILKAFRSCYLLPKMKPEINLHKKKDSQKTSFSPLEIMTDLYNYDQKHDHLIDFNQLLENGHSFFTDVNPSADLKNGYEFFLNHGADPNIPDKFGVYPLQHAINIESTCLIITLISSNKVDFNIKIPTNNEGEEEAKQTTYLHLAAEKDSTILWMLLNNGFDINVTNDLGETPLFIACKKHRFDSIDFLFTQPKLDYLHRDNLGRDAIKAICPLYEKDTKILNRNQYHNLLIELILNNGIPIEESNMDNTNDEQNDEQRDNKQLPPLLHVDSNKNKESSTPSLDTYLKSTHKSSTSTSLGNNWLFGLSKTSKENNPLNVTTTTTTSGNNSLFNFTKADKEGNQFNTKMTTTTAGKSALFSITAPNKDNNQLNTTTTTSSKPSNAPLFNFPKPNKDNNQSDTTKTTGIAPPFSFNQSNKDNNQSDTTATAGNAPLFNFSIPNKDNNQSNTTKATGIAPPFSFNQSNTTATAGNAPLFNFSIPNKDNNQSNTTKTTGIAPPFSFNQSNKDNNQSDTTATAGNAPLFHFSIPNKDNNQLNSTKNTSNNTLFNFSKPNEKNESSAIKKSGTDDLNTETANSKPAENFKMASASENNQDDAKVQDETASSLNLQPKSSNETAKKVSVRKFEFHNESFSENPQPNPVQQHPNPVQQNQNLVQQHPNPVQHNQNLVQQHPNPVQQNQNLVQQHPNPVQHNQNLVQQQPNPVQQHPNLVQQQYLEEEAKKERKHRLKTRRRRHDSSQDIEREIETAVSNICEEANPEKVRYLSESISRIASRKADELARVCLDDDYIGASSYQPPFSAFFANEMQIQQQQEQWLHMIQTNNAHLLFQTQMAQKMKRKEKKKRSHK</sequence>
<feature type="compositionally biased region" description="Low complexity" evidence="3">
    <location>
        <begin position="1889"/>
        <end position="1908"/>
    </location>
</feature>
<feature type="compositionally biased region" description="Polar residues" evidence="3">
    <location>
        <begin position="1751"/>
        <end position="1761"/>
    </location>
</feature>
<keyword evidence="1" id="KW-0677">Repeat</keyword>
<feature type="compositionally biased region" description="Polar residues" evidence="3">
    <location>
        <begin position="1794"/>
        <end position="1808"/>
    </location>
</feature>
<feature type="compositionally biased region" description="Polar residues" evidence="3">
    <location>
        <begin position="1836"/>
        <end position="1850"/>
    </location>
</feature>
<dbReference type="EMBL" id="JAPFFF010000002">
    <property type="protein sequence ID" value="KAK8897558.1"/>
    <property type="molecule type" value="Genomic_DNA"/>
</dbReference>
<gene>
    <name evidence="4" type="ORF">M9Y10_015516</name>
</gene>
<evidence type="ECO:0000256" key="3">
    <source>
        <dbReference type="SAM" id="MobiDB-lite"/>
    </source>
</evidence>
<feature type="compositionally biased region" description="Polar residues" evidence="3">
    <location>
        <begin position="1857"/>
        <end position="1874"/>
    </location>
</feature>
<evidence type="ECO:0000313" key="5">
    <source>
        <dbReference type="Proteomes" id="UP001470230"/>
    </source>
</evidence>
<feature type="region of interest" description="Disordered" evidence="3">
    <location>
        <begin position="1836"/>
        <end position="1975"/>
    </location>
</feature>
<feature type="region of interest" description="Disordered" evidence="3">
    <location>
        <begin position="1717"/>
        <end position="1823"/>
    </location>
</feature>
<protein>
    <recommendedName>
        <fullName evidence="6">Ankyrin repeat protein</fullName>
    </recommendedName>
</protein>
<dbReference type="InterPro" id="IPR002110">
    <property type="entry name" value="Ankyrin_rpt"/>
</dbReference>
<feature type="compositionally biased region" description="Polar residues" evidence="3">
    <location>
        <begin position="1924"/>
        <end position="1935"/>
    </location>
</feature>
<dbReference type="InterPro" id="IPR036770">
    <property type="entry name" value="Ankyrin_rpt-contain_sf"/>
</dbReference>
<comment type="caution">
    <text evidence="4">The sequence shown here is derived from an EMBL/GenBank/DDBJ whole genome shotgun (WGS) entry which is preliminary data.</text>
</comment>
<keyword evidence="5" id="KW-1185">Reference proteome</keyword>
<dbReference type="Gene3D" id="1.25.40.20">
    <property type="entry name" value="Ankyrin repeat-containing domain"/>
    <property type="match status" value="4"/>
</dbReference>
<dbReference type="SUPFAM" id="SSF48403">
    <property type="entry name" value="Ankyrin repeat"/>
    <property type="match status" value="3"/>
</dbReference>
<proteinExistence type="predicted"/>
<dbReference type="PANTHER" id="PTHR24198">
    <property type="entry name" value="ANKYRIN REPEAT AND PROTEIN KINASE DOMAIN-CONTAINING PROTEIN"/>
    <property type="match status" value="1"/>
</dbReference>
<evidence type="ECO:0008006" key="6">
    <source>
        <dbReference type="Google" id="ProtNLM"/>
    </source>
</evidence>
<evidence type="ECO:0000256" key="2">
    <source>
        <dbReference type="ARBA" id="ARBA00023043"/>
    </source>
</evidence>